<accession>A0A937X3C8</accession>
<dbReference type="GO" id="GO:0009190">
    <property type="term" value="P:cyclic nucleotide biosynthetic process"/>
    <property type="evidence" value="ECO:0007669"/>
    <property type="project" value="InterPro"/>
</dbReference>
<proteinExistence type="predicted"/>
<comment type="caution">
    <text evidence="2">The sequence shown here is derived from an EMBL/GenBank/DDBJ whole genome shotgun (WGS) entry which is preliminary data.</text>
</comment>
<dbReference type="InterPro" id="IPR029787">
    <property type="entry name" value="Nucleotide_cyclase"/>
</dbReference>
<reference evidence="2 3" key="1">
    <citation type="submission" date="2019-03" db="EMBL/GenBank/DDBJ databases">
        <title>Lake Tanganyika Metagenome-Assembled Genomes (MAGs).</title>
        <authorList>
            <person name="Tran P."/>
        </authorList>
    </citation>
    <scope>NUCLEOTIDE SEQUENCE [LARGE SCALE GENOMIC DNA]</scope>
    <source>
        <strain evidence="2">K_DeepCast_65m_m2_236</strain>
    </source>
</reference>
<dbReference type="GO" id="GO:0035556">
    <property type="term" value="P:intracellular signal transduction"/>
    <property type="evidence" value="ECO:0007669"/>
    <property type="project" value="InterPro"/>
</dbReference>
<sequence length="136" mass="14278">MTSESCLRCGEAIAEPARFCSACGAAAGARCIVCNSPADRGQALCATCRQTMADGQSPYRLHAKPDDSPIQGERRVVTVLIADLDDYQTALMGLDPEEAGRLLGEALQALIAAVHRYGGAVQRSAGDRLLARFGAP</sequence>
<dbReference type="Pfam" id="PF12773">
    <property type="entry name" value="DZR"/>
    <property type="match status" value="1"/>
</dbReference>
<dbReference type="Proteomes" id="UP000703893">
    <property type="component" value="Unassembled WGS sequence"/>
</dbReference>
<feature type="domain" description="Guanylate cyclase" evidence="1">
    <location>
        <begin position="78"/>
        <end position="136"/>
    </location>
</feature>
<dbReference type="EMBL" id="VGJX01000242">
    <property type="protein sequence ID" value="MBM3274528.1"/>
    <property type="molecule type" value="Genomic_DNA"/>
</dbReference>
<dbReference type="GO" id="GO:0004016">
    <property type="term" value="F:adenylate cyclase activity"/>
    <property type="evidence" value="ECO:0007669"/>
    <property type="project" value="UniProtKB-ARBA"/>
</dbReference>
<name>A0A937X3C8_9BACT</name>
<protein>
    <recommendedName>
        <fullName evidence="1">Guanylate cyclase domain-containing protein</fullName>
    </recommendedName>
</protein>
<evidence type="ECO:0000259" key="1">
    <source>
        <dbReference type="PROSITE" id="PS50125"/>
    </source>
</evidence>
<dbReference type="InterPro" id="IPR001054">
    <property type="entry name" value="A/G_cyclase"/>
</dbReference>
<dbReference type="Gene3D" id="3.30.70.1230">
    <property type="entry name" value="Nucleotide cyclase"/>
    <property type="match status" value="1"/>
</dbReference>
<dbReference type="SUPFAM" id="SSF55073">
    <property type="entry name" value="Nucleotide cyclase"/>
    <property type="match status" value="1"/>
</dbReference>
<gene>
    <name evidence="2" type="ORF">FJZ00_05215</name>
</gene>
<dbReference type="AlphaFoldDB" id="A0A937X3C8"/>
<feature type="non-terminal residue" evidence="2">
    <location>
        <position position="136"/>
    </location>
</feature>
<dbReference type="PROSITE" id="PS50125">
    <property type="entry name" value="GUANYLATE_CYCLASE_2"/>
    <property type="match status" value="1"/>
</dbReference>
<evidence type="ECO:0000313" key="3">
    <source>
        <dbReference type="Proteomes" id="UP000703893"/>
    </source>
</evidence>
<dbReference type="InterPro" id="IPR025874">
    <property type="entry name" value="DZR"/>
</dbReference>
<evidence type="ECO:0000313" key="2">
    <source>
        <dbReference type="EMBL" id="MBM3274528.1"/>
    </source>
</evidence>
<organism evidence="2 3">
    <name type="scientific">Candidatus Tanganyikabacteria bacterium</name>
    <dbReference type="NCBI Taxonomy" id="2961651"/>
    <lineage>
        <taxon>Bacteria</taxon>
        <taxon>Bacillati</taxon>
        <taxon>Candidatus Sericytochromatia</taxon>
        <taxon>Candidatus Tanganyikabacteria</taxon>
    </lineage>
</organism>